<dbReference type="GO" id="GO:0005789">
    <property type="term" value="C:endoplasmic reticulum membrane"/>
    <property type="evidence" value="ECO:0007669"/>
    <property type="project" value="UniProtKB-SubCell"/>
</dbReference>
<evidence type="ECO:0000256" key="6">
    <source>
        <dbReference type="ARBA" id="ARBA00022679"/>
    </source>
</evidence>
<keyword evidence="6 12" id="KW-0808">Transferase</keyword>
<dbReference type="Gene3D" id="3.40.720.10">
    <property type="entry name" value="Alkaline Phosphatase, subunit A"/>
    <property type="match status" value="1"/>
</dbReference>
<keyword evidence="11" id="KW-0325">Glycoprotein</keyword>
<dbReference type="STRING" id="379508.A5DWN9"/>
<gene>
    <name evidence="14" type="ORF">LELG_01776</name>
</gene>
<dbReference type="KEGG" id="lel:PVL30_001752"/>
<dbReference type="InterPro" id="IPR039527">
    <property type="entry name" value="PIGG/GPI7"/>
</dbReference>
<dbReference type="GO" id="GO:0051267">
    <property type="term" value="F:CP2 mannose-ethanolamine phosphotransferase activity"/>
    <property type="evidence" value="ECO:0007669"/>
    <property type="project" value="EnsemblFungi"/>
</dbReference>
<keyword evidence="8 12" id="KW-0256">Endoplasmic reticulum</keyword>
<protein>
    <recommendedName>
        <fullName evidence="4 12">GPI ethanolamine phosphate transferase 2</fullName>
    </recommendedName>
</protein>
<dbReference type="OrthoDB" id="272139at2759"/>
<evidence type="ECO:0000256" key="7">
    <source>
        <dbReference type="ARBA" id="ARBA00022692"/>
    </source>
</evidence>
<dbReference type="InterPro" id="IPR037674">
    <property type="entry name" value="PIG-G_N"/>
</dbReference>
<reference evidence="14 15" key="1">
    <citation type="journal article" date="2009" name="Nature">
        <title>Evolution of pathogenicity and sexual reproduction in eight Candida genomes.</title>
        <authorList>
            <person name="Butler G."/>
            <person name="Rasmussen M.D."/>
            <person name="Lin M.F."/>
            <person name="Santos M.A."/>
            <person name="Sakthikumar S."/>
            <person name="Munro C.A."/>
            <person name="Rheinbay E."/>
            <person name="Grabherr M."/>
            <person name="Forche A."/>
            <person name="Reedy J.L."/>
            <person name="Agrafioti I."/>
            <person name="Arnaud M.B."/>
            <person name="Bates S."/>
            <person name="Brown A.J."/>
            <person name="Brunke S."/>
            <person name="Costanzo M.C."/>
            <person name="Fitzpatrick D.A."/>
            <person name="de Groot P.W."/>
            <person name="Harris D."/>
            <person name="Hoyer L.L."/>
            <person name="Hube B."/>
            <person name="Klis F.M."/>
            <person name="Kodira C."/>
            <person name="Lennard N."/>
            <person name="Logue M.E."/>
            <person name="Martin R."/>
            <person name="Neiman A.M."/>
            <person name="Nikolaou E."/>
            <person name="Quail M.A."/>
            <person name="Quinn J."/>
            <person name="Santos M.C."/>
            <person name="Schmitzberger F.F."/>
            <person name="Sherlock G."/>
            <person name="Shah P."/>
            <person name="Silverstein K.A."/>
            <person name="Skrzypek M.S."/>
            <person name="Soll D."/>
            <person name="Staggs R."/>
            <person name="Stansfield I."/>
            <person name="Stumpf M.P."/>
            <person name="Sudbery P.E."/>
            <person name="Srikantha T."/>
            <person name="Zeng Q."/>
            <person name="Berman J."/>
            <person name="Berriman M."/>
            <person name="Heitman J."/>
            <person name="Gow N.A."/>
            <person name="Lorenz M.C."/>
            <person name="Birren B.W."/>
            <person name="Kellis M."/>
            <person name="Cuomo C.A."/>
        </authorList>
    </citation>
    <scope>NUCLEOTIDE SEQUENCE [LARGE SCALE GENOMIC DNA]</scope>
    <source>
        <strain evidence="15">ATCC 11503 / BCRC 21390 / CBS 2605 / JCM 1781 / NBRC 1676 / NRRL YB-4239</strain>
    </source>
</reference>
<keyword evidence="10 12" id="KW-0472">Membrane</keyword>
<feature type="transmembrane region" description="Helical" evidence="12">
    <location>
        <begin position="875"/>
        <end position="899"/>
    </location>
</feature>
<evidence type="ECO:0000256" key="11">
    <source>
        <dbReference type="ARBA" id="ARBA00023180"/>
    </source>
</evidence>
<dbReference type="PANTHER" id="PTHR23072">
    <property type="entry name" value="PHOSPHATIDYLINOSITOL GLYCAN-RELATED"/>
    <property type="match status" value="1"/>
</dbReference>
<dbReference type="Pfam" id="PF01663">
    <property type="entry name" value="Phosphodiest"/>
    <property type="match status" value="1"/>
</dbReference>
<proteinExistence type="inferred from homology"/>
<dbReference type="GO" id="GO:0006506">
    <property type="term" value="P:GPI anchor biosynthetic process"/>
    <property type="evidence" value="ECO:0007669"/>
    <property type="project" value="UniProtKB-UniPathway"/>
</dbReference>
<dbReference type="Pfam" id="PF19316">
    <property type="entry name" value="PIGO_PIGG"/>
    <property type="match status" value="1"/>
</dbReference>
<accession>A5DWN9</accession>
<comment type="subcellular location">
    <subcellularLocation>
        <location evidence="1 12">Endoplasmic reticulum membrane</location>
        <topology evidence="1 12">Multi-pass membrane protein</topology>
    </subcellularLocation>
</comment>
<dbReference type="OMA" id="SWNQTGQ"/>
<comment type="pathway">
    <text evidence="2 12">Glycolipid biosynthesis; glycosylphosphatidylinositol-anchor biosynthesis.</text>
</comment>
<evidence type="ECO:0000256" key="2">
    <source>
        <dbReference type="ARBA" id="ARBA00004687"/>
    </source>
</evidence>
<evidence type="ECO:0000256" key="8">
    <source>
        <dbReference type="ARBA" id="ARBA00022824"/>
    </source>
</evidence>
<evidence type="ECO:0000256" key="12">
    <source>
        <dbReference type="RuleBase" id="RU367106"/>
    </source>
</evidence>
<feature type="transmembrane region" description="Helical" evidence="12">
    <location>
        <begin position="9"/>
        <end position="31"/>
    </location>
</feature>
<dbReference type="SUPFAM" id="SSF53649">
    <property type="entry name" value="Alkaline phosphatase-like"/>
    <property type="match status" value="1"/>
</dbReference>
<dbReference type="InterPro" id="IPR017850">
    <property type="entry name" value="Alkaline_phosphatase_core_sf"/>
</dbReference>
<feature type="transmembrane region" description="Helical" evidence="12">
    <location>
        <begin position="840"/>
        <end position="863"/>
    </location>
</feature>
<dbReference type="GO" id="GO:0005886">
    <property type="term" value="C:plasma membrane"/>
    <property type="evidence" value="ECO:0007669"/>
    <property type="project" value="EnsemblFungi"/>
</dbReference>
<feature type="transmembrane region" description="Helical" evidence="12">
    <location>
        <begin position="742"/>
        <end position="761"/>
    </location>
</feature>
<evidence type="ECO:0000256" key="10">
    <source>
        <dbReference type="ARBA" id="ARBA00023136"/>
    </source>
</evidence>
<organism evidence="14 15">
    <name type="scientific">Lodderomyces elongisporus (strain ATCC 11503 / CBS 2605 / JCM 1781 / NBRC 1676 / NRRL YB-4239)</name>
    <name type="common">Yeast</name>
    <name type="synonym">Saccharomyces elongisporus</name>
    <dbReference type="NCBI Taxonomy" id="379508"/>
    <lineage>
        <taxon>Eukaryota</taxon>
        <taxon>Fungi</taxon>
        <taxon>Dikarya</taxon>
        <taxon>Ascomycota</taxon>
        <taxon>Saccharomycotina</taxon>
        <taxon>Pichiomycetes</taxon>
        <taxon>Debaryomycetaceae</taxon>
        <taxon>Candida/Lodderomyces clade</taxon>
        <taxon>Lodderomyces</taxon>
    </lineage>
</organism>
<dbReference type="PANTHER" id="PTHR23072:SF0">
    <property type="entry name" value="GPI ETHANOLAMINE PHOSPHATE TRANSFERASE 2"/>
    <property type="match status" value="1"/>
</dbReference>
<dbReference type="UniPathway" id="UPA00196"/>
<keyword evidence="7 12" id="KW-0812">Transmembrane</keyword>
<feature type="transmembrane region" description="Helical" evidence="12">
    <location>
        <begin position="547"/>
        <end position="568"/>
    </location>
</feature>
<name>A5DWN9_LODEL</name>
<feature type="transmembrane region" description="Helical" evidence="12">
    <location>
        <begin position="483"/>
        <end position="503"/>
    </location>
</feature>
<feature type="transmembrane region" description="Helical" evidence="12">
    <location>
        <begin position="781"/>
        <end position="803"/>
    </location>
</feature>
<feature type="transmembrane region" description="Helical" evidence="12">
    <location>
        <begin position="450"/>
        <end position="471"/>
    </location>
</feature>
<feature type="transmembrane region" description="Helical" evidence="12">
    <location>
        <begin position="589"/>
        <end position="611"/>
    </location>
</feature>
<dbReference type="CDD" id="cd16024">
    <property type="entry name" value="GPI_EPT_2"/>
    <property type="match status" value="1"/>
</dbReference>
<dbReference type="InParanoid" id="A5DWN9"/>
<feature type="transmembrane region" description="Helical" evidence="12">
    <location>
        <begin position="661"/>
        <end position="679"/>
    </location>
</feature>
<feature type="transmembrane region" description="Helical" evidence="12">
    <location>
        <begin position="510"/>
        <end position="527"/>
    </location>
</feature>
<dbReference type="GeneID" id="5233806"/>
<evidence type="ECO:0000256" key="5">
    <source>
        <dbReference type="ARBA" id="ARBA00022502"/>
    </source>
</evidence>
<keyword evidence="15" id="KW-1185">Reference proteome</keyword>
<dbReference type="InterPro" id="IPR045687">
    <property type="entry name" value="PIGG/GPI7_C"/>
</dbReference>
<evidence type="ECO:0000256" key="1">
    <source>
        <dbReference type="ARBA" id="ARBA00004477"/>
    </source>
</evidence>
<sequence>MLSSLTSRWFIYWVVSIANIVGYLLFLRGYFPSKVVLPGSNTFTSGSVSPFLDLNGQPKFERFILMVVDAMRSDFCFGENSGFDFLQQLIKQGNAIPFTAFSNPPTVTLPRLKGITTGGTPNFLDAILNIADDYDDSQGLHNQDSWIHQLKLKNKTINFFGDDTWLKLFPTEFQEYEGTNSFFVSDFTEVDNNVTRHLDTQLFKEQHVANNKNWDGLILHYLGLDHIGHKGGPNSVYMRPKQKEMDLIVKRLYNYINDNQETVLIVMGDHGMNEVGNHGGSSPGETSAALTFISPKFDVYNDNTRTGEQKKYDEYDFYNSISQIDLVPAIAGLLNFPIPKNSLGVMPLPLLQQWPEGKRYDIIFENCRQIMDLYSAKYGEQDPIWHEWLELSQSKNHKIEKIYTFLHKVQVDLASSATNYNYKDIYIGAAIMSIATIVTVLLFNLYFFRIALISPLTVATFQVLTVFYAIHFHGSSLVEEEHHLWNAATTVGIICMGLTYFDLFNSKRKVALLVVLLFCLRLIKSWNTTGQKWLNEPTIGEYLSKSATGLLWTLILLTYIICSTLTYIQVIGSHFRILKPSDLVTCCDYSAFFVAIGVSIGGSLSLLFKIVQYCIDGGTLPVFLKFLLKWILAKFKIDLTNDFNLEDPSTKFILLDVSIQLSRWCLFSLFGVLITHLALSKFMKKSAMGKRGTVTFIANITTIYLIHQTSYKNIPIFLLLTISKFALAKLIQQKTLNIDQHIMIVSSVCLGLQQLTFFFMGNTNSLATVDLSNAYNGVKSYDVILVGILTFISNFAGPIFWSFSAIQLLFEPSLVSFEENTNYDLVNYPKLKSSIFLIRGLILLFFYTVSGLSLVASCINLRFHLFVWTVFSPKLLYFGSWLLLFNTGVDLIIGMITVYL</sequence>
<evidence type="ECO:0000313" key="14">
    <source>
        <dbReference type="EMBL" id="EDK43597.1"/>
    </source>
</evidence>
<dbReference type="FunCoup" id="A5DWN9">
    <property type="interactions" value="442"/>
</dbReference>
<dbReference type="HOGENOM" id="CLU_004770_0_0_1"/>
<dbReference type="AlphaFoldDB" id="A5DWN9"/>
<comment type="function">
    <text evidence="12">Ethanolamine phosphate transferase involved in glycosylphosphatidylinositol-anchor biosynthesis. Transfers ethanolamine phosphate to the GPI second mannose.</text>
</comment>
<comment type="similarity">
    <text evidence="3 12">Belongs to the PIGG/PIGN/PIGO family. PIGG subfamily.</text>
</comment>
<evidence type="ECO:0000313" key="15">
    <source>
        <dbReference type="Proteomes" id="UP000001996"/>
    </source>
</evidence>
<dbReference type="InterPro" id="IPR002591">
    <property type="entry name" value="Phosphodiest/P_Trfase"/>
</dbReference>
<dbReference type="EMBL" id="CH981525">
    <property type="protein sequence ID" value="EDK43597.1"/>
    <property type="molecule type" value="Genomic_DNA"/>
</dbReference>
<evidence type="ECO:0000256" key="9">
    <source>
        <dbReference type="ARBA" id="ARBA00022989"/>
    </source>
</evidence>
<keyword evidence="9 12" id="KW-1133">Transmembrane helix</keyword>
<feature type="domain" description="GPI ethanolamine phosphate transferase 2 C-terminal" evidence="13">
    <location>
        <begin position="417"/>
        <end position="898"/>
    </location>
</feature>
<dbReference type="Proteomes" id="UP000001996">
    <property type="component" value="Unassembled WGS sequence"/>
</dbReference>
<evidence type="ECO:0000256" key="4">
    <source>
        <dbReference type="ARBA" id="ARBA00020830"/>
    </source>
</evidence>
<evidence type="ECO:0000259" key="13">
    <source>
        <dbReference type="Pfam" id="PF19316"/>
    </source>
</evidence>
<dbReference type="eggNOG" id="KOG2125">
    <property type="taxonomic scope" value="Eukaryota"/>
</dbReference>
<keyword evidence="5 12" id="KW-0337">GPI-anchor biosynthesis</keyword>
<feature type="transmembrane region" description="Helical" evidence="12">
    <location>
        <begin position="425"/>
        <end position="443"/>
    </location>
</feature>
<feature type="transmembrane region" description="Helical" evidence="12">
    <location>
        <begin position="691"/>
        <end position="707"/>
    </location>
</feature>
<evidence type="ECO:0000256" key="3">
    <source>
        <dbReference type="ARBA" id="ARBA00005315"/>
    </source>
</evidence>